<gene>
    <name evidence="1" type="ORF">2050HW_00249</name>
</gene>
<keyword evidence="2" id="KW-1185">Reference proteome</keyword>
<accession>A0A289ZTY4</accession>
<reference evidence="2" key="1">
    <citation type="submission" date="2017-06" db="EMBL/GenBank/DDBJ databases">
        <authorList>
            <person name="Zhao X."/>
        </authorList>
    </citation>
    <scope>NUCLEOTIDE SEQUENCE [LARGE SCALE GENOMIC DNA]</scope>
</reference>
<dbReference type="EMBL" id="MF285618">
    <property type="protein sequence ID" value="ATA65584.1"/>
    <property type="molecule type" value="Genomic_DNA"/>
</dbReference>
<sequence length="207" mass="23321">MNEIEKDEVVTSRPPATDRATLYDVLNVDINKVVLRVRGRVTPVDAAKRLLALVETARSKYSGEHSIDLHVVSDHRYMIIERNNDIIEFGGVDTTSDRVASVNLSLEVAILDRGIEFLTKFIEIKSAEVDQILLGGGRAISCPAVIEKYFEAEEIELLRDESELPQLKMFKPKGMNIPGNNRSIHNKVKPGKFFNKNRNFRSSGRGR</sequence>
<evidence type="ECO:0000313" key="2">
    <source>
        <dbReference type="Proteomes" id="UP000223363"/>
    </source>
</evidence>
<evidence type="ECO:0000313" key="1">
    <source>
        <dbReference type="EMBL" id="ATA65584.1"/>
    </source>
</evidence>
<name>A0A289ZTY4_9CAUD</name>
<protein>
    <submittedName>
        <fullName evidence="1">Uncharacterized protein</fullName>
    </submittedName>
</protein>
<dbReference type="Proteomes" id="UP000223363">
    <property type="component" value="Segment"/>
</dbReference>
<organism evidence="1 2">
    <name type="scientific">Serratia phage vB_SmaM_ 2050HW</name>
    <dbReference type="NCBI Taxonomy" id="2024252"/>
    <lineage>
        <taxon>Viruses</taxon>
        <taxon>Duplodnaviria</taxon>
        <taxon>Heunggongvirae</taxon>
        <taxon>Uroviricota</taxon>
        <taxon>Caudoviricetes</taxon>
        <taxon>Chimalliviridae</taxon>
        <taxon>Moabitevirus</taxon>
        <taxon>Moabitevirus mv2050HW</taxon>
    </lineage>
</organism>
<proteinExistence type="predicted"/>